<organism evidence="9 10">
    <name type="scientific">Desulfuribacillus alkaliarsenatis</name>
    <dbReference type="NCBI Taxonomy" id="766136"/>
    <lineage>
        <taxon>Bacteria</taxon>
        <taxon>Bacillati</taxon>
        <taxon>Bacillota</taxon>
        <taxon>Desulfuribacillia</taxon>
        <taxon>Desulfuribacillales</taxon>
        <taxon>Desulfuribacillaceae</taxon>
        <taxon>Desulfuribacillus</taxon>
    </lineage>
</organism>
<evidence type="ECO:0000256" key="2">
    <source>
        <dbReference type="ARBA" id="ARBA00007362"/>
    </source>
</evidence>
<sequence>MNKQHVNGYLLAFLTVLIWGTTYIFTKNLLNHLSPFEILMYRFLIAYGLLLLIYPKFDFSFAWKVEGLFFLLGLLGVTSYFLLENIALSFTQASNVGLIVSAIPLFAAIVAHFMHKDERFQKDQLFGFMVAITGIFLVIFNGAYLLDVSPTGDLLALLCAVIWAVYSNLLKKVDNSMSPILMARKTFFYGILTMTPIMLFNGVSVQFASIRSMEVIGSILFLALLASILAFVMWNKAIKLIGSVKTTTFIYLVPLITMVSSAIFLKEQITGIMIIGAVLILFGVHLGTNRTIAKP</sequence>
<protein>
    <submittedName>
        <fullName evidence="9">Multidrug transporter</fullName>
    </submittedName>
</protein>
<dbReference type="InterPro" id="IPR050638">
    <property type="entry name" value="AA-Vitamin_Transporters"/>
</dbReference>
<comment type="subcellular location">
    <subcellularLocation>
        <location evidence="1">Cell membrane</location>
        <topology evidence="1">Multi-pass membrane protein</topology>
    </subcellularLocation>
</comment>
<evidence type="ECO:0000313" key="10">
    <source>
        <dbReference type="Proteomes" id="UP000094296"/>
    </source>
</evidence>
<feature type="domain" description="EamA" evidence="8">
    <location>
        <begin position="8"/>
        <end position="139"/>
    </location>
</feature>
<feature type="transmembrane region" description="Helical" evidence="7">
    <location>
        <begin position="150"/>
        <end position="166"/>
    </location>
</feature>
<dbReference type="OrthoDB" id="9805239at2"/>
<evidence type="ECO:0000256" key="3">
    <source>
        <dbReference type="ARBA" id="ARBA00022475"/>
    </source>
</evidence>
<dbReference type="SUPFAM" id="SSF103481">
    <property type="entry name" value="Multidrug resistance efflux transporter EmrE"/>
    <property type="match status" value="2"/>
</dbReference>
<evidence type="ECO:0000259" key="8">
    <source>
        <dbReference type="Pfam" id="PF00892"/>
    </source>
</evidence>
<evidence type="ECO:0000256" key="5">
    <source>
        <dbReference type="ARBA" id="ARBA00022989"/>
    </source>
</evidence>
<dbReference type="EMBL" id="MIJE01000022">
    <property type="protein sequence ID" value="OEF96997.1"/>
    <property type="molecule type" value="Genomic_DNA"/>
</dbReference>
<proteinExistence type="inferred from homology"/>
<comment type="caution">
    <text evidence="9">The sequence shown here is derived from an EMBL/GenBank/DDBJ whole genome shotgun (WGS) entry which is preliminary data.</text>
</comment>
<keyword evidence="5 7" id="KW-1133">Transmembrane helix</keyword>
<comment type="similarity">
    <text evidence="2">Belongs to the EamA transporter family.</text>
</comment>
<feature type="transmembrane region" description="Helical" evidence="7">
    <location>
        <begin position="246"/>
        <end position="265"/>
    </location>
</feature>
<dbReference type="Pfam" id="PF00892">
    <property type="entry name" value="EamA"/>
    <property type="match status" value="2"/>
</dbReference>
<dbReference type="PANTHER" id="PTHR32322:SF18">
    <property type="entry name" value="S-ADENOSYLMETHIONINE_S-ADENOSYLHOMOCYSTEINE TRANSPORTER"/>
    <property type="match status" value="1"/>
</dbReference>
<keyword evidence="3" id="KW-1003">Cell membrane</keyword>
<evidence type="ECO:0000256" key="7">
    <source>
        <dbReference type="SAM" id="Phobius"/>
    </source>
</evidence>
<dbReference type="Proteomes" id="UP000094296">
    <property type="component" value="Unassembled WGS sequence"/>
</dbReference>
<feature type="domain" description="EamA" evidence="8">
    <location>
        <begin position="151"/>
        <end position="285"/>
    </location>
</feature>
<dbReference type="PANTHER" id="PTHR32322">
    <property type="entry name" value="INNER MEMBRANE TRANSPORTER"/>
    <property type="match status" value="1"/>
</dbReference>
<dbReference type="AlphaFoldDB" id="A0A1E5G267"/>
<accession>A0A1E5G267</accession>
<feature type="transmembrane region" description="Helical" evidence="7">
    <location>
        <begin position="125"/>
        <end position="144"/>
    </location>
</feature>
<evidence type="ECO:0000313" key="9">
    <source>
        <dbReference type="EMBL" id="OEF96997.1"/>
    </source>
</evidence>
<name>A0A1E5G267_9FIRM</name>
<dbReference type="GO" id="GO:0005886">
    <property type="term" value="C:plasma membrane"/>
    <property type="evidence" value="ECO:0007669"/>
    <property type="project" value="UniProtKB-SubCell"/>
</dbReference>
<evidence type="ECO:0000256" key="6">
    <source>
        <dbReference type="ARBA" id="ARBA00023136"/>
    </source>
</evidence>
<evidence type="ECO:0000256" key="4">
    <source>
        <dbReference type="ARBA" id="ARBA00022692"/>
    </source>
</evidence>
<feature type="transmembrane region" description="Helical" evidence="7">
    <location>
        <begin position="38"/>
        <end position="54"/>
    </location>
</feature>
<feature type="transmembrane region" description="Helical" evidence="7">
    <location>
        <begin position="61"/>
        <end position="83"/>
    </location>
</feature>
<dbReference type="RefSeq" id="WP_069643043.1">
    <property type="nucleotide sequence ID" value="NZ_MIJE01000022.1"/>
</dbReference>
<evidence type="ECO:0000256" key="1">
    <source>
        <dbReference type="ARBA" id="ARBA00004651"/>
    </source>
</evidence>
<feature type="transmembrane region" description="Helical" evidence="7">
    <location>
        <begin position="95"/>
        <end position="113"/>
    </location>
</feature>
<keyword evidence="10" id="KW-1185">Reference proteome</keyword>
<feature type="transmembrane region" description="Helical" evidence="7">
    <location>
        <begin position="271"/>
        <end position="288"/>
    </location>
</feature>
<dbReference type="InterPro" id="IPR037185">
    <property type="entry name" value="EmrE-like"/>
</dbReference>
<keyword evidence="6 7" id="KW-0472">Membrane</keyword>
<gene>
    <name evidence="9" type="ORF">BHF68_05175</name>
</gene>
<feature type="transmembrane region" description="Helical" evidence="7">
    <location>
        <begin position="187"/>
        <end position="209"/>
    </location>
</feature>
<feature type="transmembrane region" description="Helical" evidence="7">
    <location>
        <begin position="215"/>
        <end position="234"/>
    </location>
</feature>
<feature type="transmembrane region" description="Helical" evidence="7">
    <location>
        <begin position="7"/>
        <end position="26"/>
    </location>
</feature>
<reference evidence="9 10" key="1">
    <citation type="submission" date="2016-09" db="EMBL/GenBank/DDBJ databases">
        <title>Draft genome sequence for the type strain of Desulfuribacillus alkaliarsenatis AHT28, an obligately anaerobic, sulfidogenic bacterium isolated from Russian soda lake sediments.</title>
        <authorList>
            <person name="Abin C.A."/>
            <person name="Hollibaugh J.T."/>
        </authorList>
    </citation>
    <scope>NUCLEOTIDE SEQUENCE [LARGE SCALE GENOMIC DNA]</scope>
    <source>
        <strain evidence="9 10">AHT28</strain>
    </source>
</reference>
<dbReference type="STRING" id="766136.BHF68_05175"/>
<keyword evidence="4 7" id="KW-0812">Transmembrane</keyword>
<dbReference type="InterPro" id="IPR000620">
    <property type="entry name" value="EamA_dom"/>
</dbReference>